<dbReference type="SUPFAM" id="SSF53474">
    <property type="entry name" value="alpha/beta-Hydrolases"/>
    <property type="match status" value="1"/>
</dbReference>
<gene>
    <name evidence="2" type="ORF">J1N35_025827</name>
</gene>
<dbReference type="Proteomes" id="UP000828251">
    <property type="component" value="Unassembled WGS sequence"/>
</dbReference>
<evidence type="ECO:0000313" key="2">
    <source>
        <dbReference type="EMBL" id="KAH1073499.1"/>
    </source>
</evidence>
<dbReference type="PANTHER" id="PTHR45763">
    <property type="entry name" value="HYDROLASE, ALPHA/BETA FOLD FAMILY PROTEIN, EXPRESSED-RELATED"/>
    <property type="match status" value="1"/>
</dbReference>
<comment type="caution">
    <text evidence="2">The sequence shown here is derived from an EMBL/GenBank/DDBJ whole genome shotgun (WGS) entry which is preliminary data.</text>
</comment>
<protein>
    <recommendedName>
        <fullName evidence="1">AB hydrolase-1 domain-containing protein</fullName>
    </recommendedName>
</protein>
<dbReference type="AlphaFoldDB" id="A0A9D3V710"/>
<dbReference type="Pfam" id="PF12697">
    <property type="entry name" value="Abhydrolase_6"/>
    <property type="match status" value="1"/>
</dbReference>
<evidence type="ECO:0000313" key="3">
    <source>
        <dbReference type="Proteomes" id="UP000828251"/>
    </source>
</evidence>
<sequence>MLVMGIWRNWTKEALAFGLDKQSKIRKSGMNKMVGETSIGIDEVRTYKEITLLLLIGLVAWIYRAIQPPPPNICGSTDGAPITANRIKLRDGRYLAYKEHGVAKETAKHKLIFVHGFASCRHDEALVSQLPLEVVEELGIYSVSFDRPGYGESDPHPKQTLKILALDIQELADQLRLGSKFYLVGYSMGGHAVWSCLKYIPHRLAGATLVAPVVNYWWPGFPANLSKEAYHLQLPQDQWTLRVAHYMPFLVYWWNTQNFFPASAVVSGRPEIFCPQDLRLLPKMAYRQNHQGVATQQGVYESLHRDMRIGFGKWEFDPLDLDNPFPNNEGSVQLWMGDEDRFVPVILQRYIAKRLPWIKYNELAGAGHLFAYADGMSEAITRALLKGHN</sequence>
<organism evidence="2 3">
    <name type="scientific">Gossypium stocksii</name>
    <dbReference type="NCBI Taxonomy" id="47602"/>
    <lineage>
        <taxon>Eukaryota</taxon>
        <taxon>Viridiplantae</taxon>
        <taxon>Streptophyta</taxon>
        <taxon>Embryophyta</taxon>
        <taxon>Tracheophyta</taxon>
        <taxon>Spermatophyta</taxon>
        <taxon>Magnoliopsida</taxon>
        <taxon>eudicotyledons</taxon>
        <taxon>Gunneridae</taxon>
        <taxon>Pentapetalae</taxon>
        <taxon>rosids</taxon>
        <taxon>malvids</taxon>
        <taxon>Malvales</taxon>
        <taxon>Malvaceae</taxon>
        <taxon>Malvoideae</taxon>
        <taxon>Gossypium</taxon>
    </lineage>
</organism>
<dbReference type="OrthoDB" id="294702at2759"/>
<reference evidence="2 3" key="1">
    <citation type="journal article" date="2021" name="Plant Biotechnol. J.">
        <title>Multi-omics assisted identification of the key and species-specific regulatory components of drought-tolerant mechanisms in Gossypium stocksii.</title>
        <authorList>
            <person name="Yu D."/>
            <person name="Ke L."/>
            <person name="Zhang D."/>
            <person name="Wu Y."/>
            <person name="Sun Y."/>
            <person name="Mei J."/>
            <person name="Sun J."/>
            <person name="Sun Y."/>
        </authorList>
    </citation>
    <scope>NUCLEOTIDE SEQUENCE [LARGE SCALE GENOMIC DNA]</scope>
    <source>
        <strain evidence="3">cv. E1</strain>
        <tissue evidence="2">Leaf</tissue>
    </source>
</reference>
<keyword evidence="3" id="KW-1185">Reference proteome</keyword>
<feature type="domain" description="AB hydrolase-1" evidence="1">
    <location>
        <begin position="111"/>
        <end position="371"/>
    </location>
</feature>
<dbReference type="FunFam" id="3.40.50.1820:FF:000270">
    <property type="entry name" value="Alpha/beta-Hydrolases superfamily protein"/>
    <property type="match status" value="1"/>
</dbReference>
<name>A0A9D3V710_9ROSI</name>
<dbReference type="PANTHER" id="PTHR45763:SF61">
    <property type="entry name" value="AB HYDROLASE-1 DOMAIN-CONTAINING PROTEIN"/>
    <property type="match status" value="1"/>
</dbReference>
<dbReference type="Gene3D" id="3.40.50.1820">
    <property type="entry name" value="alpha/beta hydrolase"/>
    <property type="match status" value="1"/>
</dbReference>
<dbReference type="EMBL" id="JAIQCV010000008">
    <property type="protein sequence ID" value="KAH1073499.1"/>
    <property type="molecule type" value="Genomic_DNA"/>
</dbReference>
<accession>A0A9D3V710</accession>
<dbReference type="InterPro" id="IPR000073">
    <property type="entry name" value="AB_hydrolase_1"/>
</dbReference>
<evidence type="ECO:0000259" key="1">
    <source>
        <dbReference type="Pfam" id="PF12697"/>
    </source>
</evidence>
<proteinExistence type="predicted"/>
<dbReference type="InterPro" id="IPR029058">
    <property type="entry name" value="AB_hydrolase_fold"/>
</dbReference>